<dbReference type="SUPFAM" id="SSF51735">
    <property type="entry name" value="NAD(P)-binding Rossmann-fold domains"/>
    <property type="match status" value="1"/>
</dbReference>
<accession>A0A382VLX7</accession>
<dbReference type="InterPro" id="IPR051267">
    <property type="entry name" value="STEAP_metalloreductase"/>
</dbReference>
<dbReference type="InterPro" id="IPR036291">
    <property type="entry name" value="NAD(P)-bd_dom_sf"/>
</dbReference>
<dbReference type="Pfam" id="PF03807">
    <property type="entry name" value="F420_oxidored"/>
    <property type="match status" value="1"/>
</dbReference>
<dbReference type="GO" id="GO:0008823">
    <property type="term" value="F:cupric reductase (NADH) activity"/>
    <property type="evidence" value="ECO:0007669"/>
    <property type="project" value="TreeGrafter"/>
</dbReference>
<evidence type="ECO:0000259" key="2">
    <source>
        <dbReference type="Pfam" id="PF03807"/>
    </source>
</evidence>
<dbReference type="InterPro" id="IPR028939">
    <property type="entry name" value="P5C_Rdtase_cat_N"/>
</dbReference>
<dbReference type="GO" id="GO:0005886">
    <property type="term" value="C:plasma membrane"/>
    <property type="evidence" value="ECO:0007669"/>
    <property type="project" value="TreeGrafter"/>
</dbReference>
<dbReference type="PANTHER" id="PTHR14239:SF0">
    <property type="entry name" value="F420-DEPENDENT NADP REDUCTASE"/>
    <property type="match status" value="1"/>
</dbReference>
<organism evidence="3">
    <name type="scientific">marine metagenome</name>
    <dbReference type="NCBI Taxonomy" id="408172"/>
    <lineage>
        <taxon>unclassified sequences</taxon>
        <taxon>metagenomes</taxon>
        <taxon>ecological metagenomes</taxon>
    </lineage>
</organism>
<dbReference type="GO" id="GO:0052851">
    <property type="term" value="F:ferric-chelate reductase (NADPH) activity"/>
    <property type="evidence" value="ECO:0007669"/>
    <property type="project" value="TreeGrafter"/>
</dbReference>
<evidence type="ECO:0000313" key="3">
    <source>
        <dbReference type="EMBL" id="SVD47370.1"/>
    </source>
</evidence>
<dbReference type="PANTHER" id="PTHR14239">
    <property type="entry name" value="DUDULIN-RELATED"/>
    <property type="match status" value="1"/>
</dbReference>
<reference evidence="3" key="1">
    <citation type="submission" date="2018-05" db="EMBL/GenBank/DDBJ databases">
        <authorList>
            <person name="Lanie J.A."/>
            <person name="Ng W.-L."/>
            <person name="Kazmierczak K.M."/>
            <person name="Andrzejewski T.M."/>
            <person name="Davidsen T.M."/>
            <person name="Wayne K.J."/>
            <person name="Tettelin H."/>
            <person name="Glass J.I."/>
            <person name="Rusch D."/>
            <person name="Podicherti R."/>
            <person name="Tsui H.-C.T."/>
            <person name="Winkler M.E."/>
        </authorList>
    </citation>
    <scope>NUCLEOTIDE SEQUENCE</scope>
</reference>
<feature type="domain" description="Pyrroline-5-carboxylate reductase catalytic N-terminal" evidence="2">
    <location>
        <begin position="2"/>
        <end position="99"/>
    </location>
</feature>
<proteinExistence type="predicted"/>
<protein>
    <recommendedName>
        <fullName evidence="2">Pyrroline-5-carboxylate reductase catalytic N-terminal domain-containing protein</fullName>
    </recommendedName>
</protein>
<dbReference type="EMBL" id="UINC01152937">
    <property type="protein sequence ID" value="SVD47370.1"/>
    <property type="molecule type" value="Genomic_DNA"/>
</dbReference>
<keyword evidence="1" id="KW-0560">Oxidoreductase</keyword>
<dbReference type="Gene3D" id="3.40.50.720">
    <property type="entry name" value="NAD(P)-binding Rossmann-like Domain"/>
    <property type="match status" value="1"/>
</dbReference>
<dbReference type="AlphaFoldDB" id="A0A382VLX7"/>
<name>A0A382VLX7_9ZZZZ</name>
<sequence>MKIGLLGATGPAGKALAARLASVGYEITVGSRSKSRAMEVRDEIVSAWPEKELQITAAENIDAAKADLIVIATPWDAAATTARSVAEHLHGKVVICMSNAIARVAGEFQPLVPPRGSVAATVQSVIQDSYVAAAMHHVPANELGDLSEDVE</sequence>
<feature type="non-terminal residue" evidence="3">
    <location>
        <position position="151"/>
    </location>
</feature>
<dbReference type="GO" id="GO:0015677">
    <property type="term" value="P:copper ion import"/>
    <property type="evidence" value="ECO:0007669"/>
    <property type="project" value="TreeGrafter"/>
</dbReference>
<evidence type="ECO:0000256" key="1">
    <source>
        <dbReference type="ARBA" id="ARBA00023002"/>
    </source>
</evidence>
<gene>
    <name evidence="3" type="ORF">METZ01_LOCUS400224</name>
</gene>